<keyword evidence="3" id="KW-0808">Transferase</keyword>
<feature type="transmembrane region" description="Helical" evidence="1">
    <location>
        <begin position="297"/>
        <end position="323"/>
    </location>
</feature>
<feature type="transmembrane region" description="Helical" evidence="1">
    <location>
        <begin position="378"/>
        <end position="398"/>
    </location>
</feature>
<organism evidence="3 4">
    <name type="scientific">Staphylothermus hellenicus (strain DSM 12710 / JCM 10830 / BK20S6-10-b1 / P8)</name>
    <dbReference type="NCBI Taxonomy" id="591019"/>
    <lineage>
        <taxon>Archaea</taxon>
        <taxon>Thermoproteota</taxon>
        <taxon>Thermoprotei</taxon>
        <taxon>Desulfurococcales</taxon>
        <taxon>Desulfurococcaceae</taxon>
        <taxon>Staphylothermus</taxon>
    </lineage>
</organism>
<feature type="transmembrane region" description="Helical" evidence="1">
    <location>
        <begin position="222"/>
        <end position="245"/>
    </location>
</feature>
<protein>
    <submittedName>
        <fullName evidence="3">Glycosyl transferase family 39</fullName>
    </submittedName>
</protein>
<gene>
    <name evidence="3" type="ordered locus">Shell_1587</name>
</gene>
<dbReference type="GeneID" id="9234880"/>
<accession>D7DA79</accession>
<dbReference type="Pfam" id="PF13231">
    <property type="entry name" value="PMT_2"/>
    <property type="match status" value="1"/>
</dbReference>
<feature type="domain" description="Glycosyltransferase RgtA/B/C/D-like" evidence="2">
    <location>
        <begin position="156"/>
        <end position="284"/>
    </location>
</feature>
<proteinExistence type="predicted"/>
<dbReference type="RefSeq" id="WP_013143873.1">
    <property type="nucleotide sequence ID" value="NC_014205.1"/>
</dbReference>
<reference evidence="4" key="1">
    <citation type="submission" date="2010-05" db="EMBL/GenBank/DDBJ databases">
        <title>Complete sequence of Staphylothermus hellenicus DSM 12710.</title>
        <authorList>
            <consortium name="US DOE Joint Genome Institute"/>
            <person name="Lucas S."/>
            <person name="Copeland A."/>
            <person name="Lapidus A."/>
            <person name="Cheng J.-F."/>
            <person name="Bruce D."/>
            <person name="Goodwin L."/>
            <person name="Pitluck S."/>
            <person name="Davenport K."/>
            <person name="Detter J.C."/>
            <person name="Han C."/>
            <person name="Tapia R."/>
            <person name="Larimer F."/>
            <person name="Land M."/>
            <person name="Hauser L."/>
            <person name="Kyrpides N."/>
            <person name="Mikhailova N."/>
            <person name="Anderson I.J."/>
            <person name="Woyke T."/>
        </authorList>
    </citation>
    <scope>NUCLEOTIDE SEQUENCE [LARGE SCALE GENOMIC DNA]</scope>
    <source>
        <strain evidence="4">DSM 12710 / JCM 10830 / BK20S6-10-b1 / P8</strain>
    </source>
</reference>
<sequence length="483" mass="55268">MNNKYNIAIYVLLLIIILFAAFQYYSLALKLTQLEIERHGKGYVSDEVWYVPSARNILRKTLGIVPSLPGGKYGASIIYEGNIEIAWIRKVAMKYGVSVVDENYHKIKAFYIESNNLNNINAFIQNISAYYNISDIVYGWRIPDAAGINEYLNLEHPPLVKYLIALSILLLGDYPLYWRIPNIIAGALIVFFVFLSIRKLTNNPWLGLVASLLVSIDPIMRYLSSIALLDVFVALFSVITFYLAITRKYMLSILLAIIGSTAKFNTLFVLIPVYMLYIRRELKKDNSFINFIYNTTLFFLLVSGLFLAVQVLISIPLISIIGFESWLNQSIFGAIKWHTSVKCAGAGCPASSAPWDWFLGTNGFVLYYISSHDTLVALGYWPLWALALAFSILFIPAYRIDRKTAYPWLFLLGILSGYILLWIIGGRTQYSFYSVQLAPFIYSFLMLSTIYIITQKEKILCVLNDWYKLLKYLWRLVVELLTC</sequence>
<dbReference type="AlphaFoldDB" id="D7DA79"/>
<dbReference type="HOGENOM" id="CLU_032023_0_0_2"/>
<dbReference type="eggNOG" id="arCOG00561">
    <property type="taxonomic scope" value="Archaea"/>
</dbReference>
<reference evidence="3 4" key="2">
    <citation type="journal article" date="2011" name="Stand. Genomic Sci.">
        <title>Complete genome sequence of Staphylothermus hellenicus P8.</title>
        <authorList>
            <person name="Anderson I."/>
            <person name="Wirth R."/>
            <person name="Lucas S."/>
            <person name="Copeland A."/>
            <person name="Lapidus A."/>
            <person name="Cheng J.F."/>
            <person name="Goodwin L."/>
            <person name="Pitluck S."/>
            <person name="Davenport K."/>
            <person name="Detter J.C."/>
            <person name="Han C."/>
            <person name="Tapia R."/>
            <person name="Land M."/>
            <person name="Hauser L."/>
            <person name="Pati A."/>
            <person name="Mikhailova N."/>
            <person name="Woyke T."/>
            <person name="Klenk H.P."/>
            <person name="Kyrpides N."/>
            <person name="Ivanova N."/>
        </authorList>
    </citation>
    <scope>NUCLEOTIDE SEQUENCE [LARGE SCALE GENOMIC DNA]</scope>
    <source>
        <strain evidence="4">DSM 12710 / JCM 10830 / BK20S6-10-b1 / P8</strain>
    </source>
</reference>
<keyword evidence="1" id="KW-1133">Transmembrane helix</keyword>
<evidence type="ECO:0000313" key="3">
    <source>
        <dbReference type="EMBL" id="ADI32675.1"/>
    </source>
</evidence>
<dbReference type="GO" id="GO:0016740">
    <property type="term" value="F:transferase activity"/>
    <property type="evidence" value="ECO:0007669"/>
    <property type="project" value="UniProtKB-KW"/>
</dbReference>
<evidence type="ECO:0000313" key="4">
    <source>
        <dbReference type="Proteomes" id="UP000002573"/>
    </source>
</evidence>
<feature type="transmembrane region" description="Helical" evidence="1">
    <location>
        <begin position="430"/>
        <end position="453"/>
    </location>
</feature>
<feature type="transmembrane region" description="Helical" evidence="1">
    <location>
        <begin position="405"/>
        <end position="424"/>
    </location>
</feature>
<dbReference type="Proteomes" id="UP000002573">
    <property type="component" value="Chromosome"/>
</dbReference>
<feature type="transmembrane region" description="Helical" evidence="1">
    <location>
        <begin position="6"/>
        <end position="25"/>
    </location>
</feature>
<evidence type="ECO:0000256" key="1">
    <source>
        <dbReference type="SAM" id="Phobius"/>
    </source>
</evidence>
<dbReference type="KEGG" id="shc:Shell_1587"/>
<evidence type="ECO:0000259" key="2">
    <source>
        <dbReference type="Pfam" id="PF13231"/>
    </source>
</evidence>
<keyword evidence="1" id="KW-0472">Membrane</keyword>
<keyword evidence="4" id="KW-1185">Reference proteome</keyword>
<dbReference type="EMBL" id="CP002051">
    <property type="protein sequence ID" value="ADI32675.1"/>
    <property type="molecule type" value="Genomic_DNA"/>
</dbReference>
<dbReference type="InterPro" id="IPR038731">
    <property type="entry name" value="RgtA/B/C-like"/>
</dbReference>
<feature type="transmembrane region" description="Helical" evidence="1">
    <location>
        <begin position="183"/>
        <end position="201"/>
    </location>
</feature>
<feature type="transmembrane region" description="Helical" evidence="1">
    <location>
        <begin position="251"/>
        <end position="277"/>
    </location>
</feature>
<dbReference type="OrthoDB" id="85618at2157"/>
<keyword evidence="1" id="KW-0812">Transmembrane</keyword>
<name>D7DA79_STAHD</name>
<dbReference type="STRING" id="591019.Shell_1587"/>